<protein>
    <submittedName>
        <fullName evidence="1">Uncharacterized protein</fullName>
    </submittedName>
</protein>
<dbReference type="Proteomes" id="UP000199603">
    <property type="component" value="Unassembled WGS sequence"/>
</dbReference>
<dbReference type="AlphaFoldDB" id="A0A1G6VXR5"/>
<sequence>MSGRTDLLPADAITHASRKDLGDIDRDLLLVPVNPCRIADTQRRGGVIAAGTVRHFDVTLTGSYAHQGGASGTCNGVGTAGAFGAALITVTAVSPLGTGHLAVFPLGNTPPVADALPFSAGVSTSTTLHVKLDQSSALAELSIAASASTHVTLDIVGYFRPTRPSPMALSCQTTAEATANVNAGATANLNAPACTAPRVSVSTNCESSTWQMPFVYIASGTCSAQNNSAGTATLRASRVCCTPAGFLIGQNVPHHAPQPGPDAALHEGQ</sequence>
<keyword evidence="2" id="KW-1185">Reference proteome</keyword>
<dbReference type="STRING" id="265719.SAMN04488509_10412"/>
<evidence type="ECO:0000313" key="2">
    <source>
        <dbReference type="Proteomes" id="UP000199603"/>
    </source>
</evidence>
<reference evidence="1" key="1">
    <citation type="submission" date="2016-10" db="EMBL/GenBank/DDBJ databases">
        <authorList>
            <person name="de Groot N.N."/>
        </authorList>
    </citation>
    <scope>NUCLEOTIDE SEQUENCE [LARGE SCALE GENOMIC DNA]</scope>
    <source>
        <strain evidence="1">DSM 16957</strain>
    </source>
</reference>
<evidence type="ECO:0000313" key="1">
    <source>
        <dbReference type="EMBL" id="SDD58358.1"/>
    </source>
</evidence>
<organism evidence="1 2">
    <name type="scientific">Aquimonas voraii</name>
    <dbReference type="NCBI Taxonomy" id="265719"/>
    <lineage>
        <taxon>Bacteria</taxon>
        <taxon>Pseudomonadati</taxon>
        <taxon>Pseudomonadota</taxon>
        <taxon>Gammaproteobacteria</taxon>
        <taxon>Lysobacterales</taxon>
        <taxon>Lysobacteraceae</taxon>
        <taxon>Aquimonas</taxon>
    </lineage>
</organism>
<gene>
    <name evidence="1" type="ORF">SAMN04488509_10412</name>
</gene>
<proteinExistence type="predicted"/>
<name>A0A1G6VXR5_9GAMM</name>
<accession>A0A1G6VXR5</accession>
<dbReference type="EMBL" id="FNAG01000004">
    <property type="protein sequence ID" value="SDD58358.1"/>
    <property type="molecule type" value="Genomic_DNA"/>
</dbReference>